<dbReference type="PATRIC" id="fig|1423758.3.peg.1041"/>
<dbReference type="SUPFAM" id="SSF52540">
    <property type="entry name" value="P-loop containing nucleoside triphosphate hydrolases"/>
    <property type="match status" value="1"/>
</dbReference>
<comment type="caution">
    <text evidence="4">The sequence shown here is derived from an EMBL/GenBank/DDBJ whole genome shotgun (WGS) entry which is preliminary data.</text>
</comment>
<feature type="coiled-coil region" evidence="1">
    <location>
        <begin position="582"/>
        <end position="637"/>
    </location>
</feature>
<evidence type="ECO:0000256" key="2">
    <source>
        <dbReference type="SAM" id="Phobius"/>
    </source>
</evidence>
<dbReference type="InterPro" id="IPR038734">
    <property type="entry name" value="YhaN_AAA"/>
</dbReference>
<dbReference type="OrthoDB" id="9764467at2"/>
<dbReference type="eggNOG" id="COG0419">
    <property type="taxonomic scope" value="Bacteria"/>
</dbReference>
<feature type="coiled-coil region" evidence="1">
    <location>
        <begin position="188"/>
        <end position="239"/>
    </location>
</feature>
<accession>I7IVN7</accession>
<evidence type="ECO:0000256" key="1">
    <source>
        <dbReference type="SAM" id="Coils"/>
    </source>
</evidence>
<dbReference type="AlphaFoldDB" id="I7IVN7"/>
<dbReference type="Proteomes" id="UP000009320">
    <property type="component" value="Unassembled WGS sequence"/>
</dbReference>
<evidence type="ECO:0000259" key="3">
    <source>
        <dbReference type="Pfam" id="PF13514"/>
    </source>
</evidence>
<dbReference type="PANTHER" id="PTHR41259:SF1">
    <property type="entry name" value="DOUBLE-STRAND BREAK REPAIR RAD50 ATPASE, PUTATIVE-RELATED"/>
    <property type="match status" value="1"/>
</dbReference>
<dbReference type="InterPro" id="IPR027417">
    <property type="entry name" value="P-loop_NTPase"/>
</dbReference>
<keyword evidence="2" id="KW-0812">Transmembrane</keyword>
<reference evidence="4 5" key="1">
    <citation type="submission" date="2012-06" db="EMBL/GenBank/DDBJ databases">
        <title>Draft Genome Sequence of Lactobacillus hominis Strain CRBIP 24.179T, isolated from human intestine.</title>
        <authorList>
            <person name="Cousin S."/>
            <person name="Ma L."/>
            <person name="Bizet C."/>
            <person name="Loux V."/>
            <person name="Bouchier C."/>
            <person name="Clermont D."/>
            <person name="Creno S."/>
        </authorList>
    </citation>
    <scope>NUCLEOTIDE SEQUENCE [LARGE SCALE GENOMIC DNA]</scope>
    <source>
        <strain evidence="5">CRBIP 24.179T</strain>
    </source>
</reference>
<evidence type="ECO:0000313" key="4">
    <source>
        <dbReference type="EMBL" id="CCI81763.1"/>
    </source>
</evidence>
<sequence>MKLTKIEIIHFGKISEKNYDLKPDLDVFFGENEAGKSTTVAFIKQIMFGFHLKNNKSAFFEDYFPLSKASPMGGRLHFQDGEHEFILQRTYASGDSKKGSLKVYLDGQEVPENVFFDKIKNIDGDFYTDSFIFNQDMLTQVNSLNQNELMERIYFLGAAQSNKLLALRKDYASHAADLFKKTGRKPIINQLINELTDKKSEVSDISNEFESYQALLLQIKKLESEQKQKQAQLVDINKENQKLLLMKQKIKNFDEYQELQKQQKNIAFSPELYDQAQSLSLEIKNLQASLDSKMQYVDQLQKQLLLQEQVKKMQALVDQKAEFLQWQNEVSQLKRNIQQLNDEIAQIQTINPDISKIENLTPEQVSNLRNELQTLKSQNTNNTQKAAIPNWAGWIIAIVGLILAFAMHNFVWLVLMLIGIGLSIWTNRESKDKGAEVDQKVAFEQKYSLNSDTFDLDSTLNLLYQIQAKQKTVLQNEADLENLNSQIKEFEVQLAHLLQVNVSNQETVISSLRDLTQELTNQTQIKSKFEQLNQEIDHLKTQLKLQKQNLLLTFSKANVQDQAEFDELRKQSNIQAKLKLQLDTIRNNLGDDLDKIKNLESENNSIDQKLADLQKQAISYQNEISDLQAKLAEIRVKQDNLADSNELFNKKQELATLQSQLQDEMLDYLSDLAVSNWIGRSLDLASNERFPKMLVSAKEYFKLLTGGRYVDLKLDKKLVVVDDQGKKKEVQYLSRGTSEQLYFALKLAFVEQIADEISLPILIDDAFVNFDNQRTEYIVKLIEKLSAKMQVLIFTNRKELANDLNSSVINLSSEVR</sequence>
<proteinExistence type="predicted"/>
<dbReference type="eggNOG" id="COG4717">
    <property type="taxonomic scope" value="Bacteria"/>
</dbReference>
<feature type="domain" description="YhaN AAA" evidence="3">
    <location>
        <begin position="1"/>
        <end position="205"/>
    </location>
</feature>
<keyword evidence="2" id="KW-0472">Membrane</keyword>
<keyword evidence="5" id="KW-1185">Reference proteome</keyword>
<name>I7IVN7_9LACO</name>
<keyword evidence="2" id="KW-1133">Transmembrane helix</keyword>
<organism evidence="4 5">
    <name type="scientific">Lactobacillus hominis DSM 23910 = CRBIP 24.179</name>
    <dbReference type="NCBI Taxonomy" id="1423758"/>
    <lineage>
        <taxon>Bacteria</taxon>
        <taxon>Bacillati</taxon>
        <taxon>Bacillota</taxon>
        <taxon>Bacilli</taxon>
        <taxon>Lactobacillales</taxon>
        <taxon>Lactobacillaceae</taxon>
        <taxon>Lactobacillus</taxon>
    </lineage>
</organism>
<gene>
    <name evidence="4" type="ORF">BN55_00215</name>
</gene>
<dbReference type="GeneID" id="82847002"/>
<feature type="transmembrane region" description="Helical" evidence="2">
    <location>
        <begin position="391"/>
        <end position="424"/>
    </location>
</feature>
<feature type="coiled-coil region" evidence="1">
    <location>
        <begin position="466"/>
        <end position="549"/>
    </location>
</feature>
<protein>
    <recommendedName>
        <fullName evidence="3">YhaN AAA domain-containing protein</fullName>
    </recommendedName>
</protein>
<dbReference type="Gene3D" id="3.40.50.300">
    <property type="entry name" value="P-loop containing nucleotide triphosphate hydrolases"/>
    <property type="match status" value="2"/>
</dbReference>
<dbReference type="STRING" id="1423758.FC41_GL001030"/>
<dbReference type="RefSeq" id="WP_008470642.1">
    <property type="nucleotide sequence ID" value="NZ_AYZP01000002.1"/>
</dbReference>
<dbReference type="Pfam" id="PF13514">
    <property type="entry name" value="AAA_27"/>
    <property type="match status" value="1"/>
</dbReference>
<evidence type="ECO:0000313" key="5">
    <source>
        <dbReference type="Proteomes" id="UP000009320"/>
    </source>
</evidence>
<dbReference type="PANTHER" id="PTHR41259">
    <property type="entry name" value="DOUBLE-STRAND BREAK REPAIR RAD50 ATPASE, PUTATIVE-RELATED"/>
    <property type="match status" value="1"/>
</dbReference>
<keyword evidence="1" id="KW-0175">Coiled coil</keyword>
<feature type="coiled-coil region" evidence="1">
    <location>
        <begin position="283"/>
        <end position="385"/>
    </location>
</feature>
<dbReference type="EMBL" id="CAKE01000009">
    <property type="protein sequence ID" value="CCI81763.1"/>
    <property type="molecule type" value="Genomic_DNA"/>
</dbReference>